<reference evidence="8 9" key="1">
    <citation type="submission" date="2018-10" db="EMBL/GenBank/DDBJ databases">
        <title>Genome sequencing of Pedobacter jejuensis TNB23.</title>
        <authorList>
            <person name="Cho Y.-J."/>
            <person name="Cho A."/>
            <person name="Kim O.-S."/>
        </authorList>
    </citation>
    <scope>NUCLEOTIDE SEQUENCE [LARGE SCALE GENOMIC DNA]</scope>
    <source>
        <strain evidence="8 9">TNB23</strain>
    </source>
</reference>
<dbReference type="OrthoDB" id="9805629at2"/>
<comment type="catalytic activity">
    <reaction evidence="6">
        <text>a 2'-deoxyadenosine in DNA + S-adenosyl-L-methionine = an N(6)-methyl-2'-deoxyadenosine in DNA + S-adenosyl-L-homocysteine + H(+)</text>
        <dbReference type="Rhea" id="RHEA:15197"/>
        <dbReference type="Rhea" id="RHEA-COMP:12418"/>
        <dbReference type="Rhea" id="RHEA-COMP:12419"/>
        <dbReference type="ChEBI" id="CHEBI:15378"/>
        <dbReference type="ChEBI" id="CHEBI:57856"/>
        <dbReference type="ChEBI" id="CHEBI:59789"/>
        <dbReference type="ChEBI" id="CHEBI:90615"/>
        <dbReference type="ChEBI" id="CHEBI:90616"/>
        <dbReference type="EC" id="2.1.1.72"/>
    </reaction>
</comment>
<dbReference type="RefSeq" id="WP_123205601.1">
    <property type="nucleotide sequence ID" value="NZ_RBEE01000012.1"/>
</dbReference>
<dbReference type="GO" id="GO:0006298">
    <property type="term" value="P:mismatch repair"/>
    <property type="evidence" value="ECO:0007669"/>
    <property type="project" value="TreeGrafter"/>
</dbReference>
<evidence type="ECO:0000256" key="2">
    <source>
        <dbReference type="ARBA" id="ARBA00011900"/>
    </source>
</evidence>
<evidence type="ECO:0000313" key="9">
    <source>
        <dbReference type="Proteomes" id="UP000274046"/>
    </source>
</evidence>
<keyword evidence="4" id="KW-0808">Transferase</keyword>
<evidence type="ECO:0000256" key="6">
    <source>
        <dbReference type="ARBA" id="ARBA00047942"/>
    </source>
</evidence>
<organism evidence="8 9">
    <name type="scientific">Pedobacter jejuensis</name>
    <dbReference type="NCBI Taxonomy" id="1268550"/>
    <lineage>
        <taxon>Bacteria</taxon>
        <taxon>Pseudomonadati</taxon>
        <taxon>Bacteroidota</taxon>
        <taxon>Sphingobacteriia</taxon>
        <taxon>Sphingobacteriales</taxon>
        <taxon>Sphingobacteriaceae</taxon>
        <taxon>Pedobacter</taxon>
    </lineage>
</organism>
<evidence type="ECO:0000256" key="3">
    <source>
        <dbReference type="ARBA" id="ARBA00022603"/>
    </source>
</evidence>
<comment type="caution">
    <text evidence="8">The sequence shown here is derived from an EMBL/GenBank/DDBJ whole genome shotgun (WGS) entry which is preliminary data.</text>
</comment>
<dbReference type="NCBIfam" id="TIGR00571">
    <property type="entry name" value="dam"/>
    <property type="match status" value="1"/>
</dbReference>
<evidence type="ECO:0000256" key="1">
    <source>
        <dbReference type="ARBA" id="ARBA00006594"/>
    </source>
</evidence>
<dbReference type="GO" id="GO:0009007">
    <property type="term" value="F:site-specific DNA-methyltransferase (adenine-specific) activity"/>
    <property type="evidence" value="ECO:0007669"/>
    <property type="project" value="UniProtKB-EC"/>
</dbReference>
<dbReference type="PIRSF" id="PIRSF000398">
    <property type="entry name" value="M_m6A_EcoRV"/>
    <property type="match status" value="1"/>
</dbReference>
<dbReference type="InterPro" id="IPR012327">
    <property type="entry name" value="MeTrfase_D12"/>
</dbReference>
<evidence type="ECO:0000256" key="5">
    <source>
        <dbReference type="ARBA" id="ARBA00022691"/>
    </source>
</evidence>
<dbReference type="GO" id="GO:0043565">
    <property type="term" value="F:sequence-specific DNA binding"/>
    <property type="evidence" value="ECO:0007669"/>
    <property type="project" value="TreeGrafter"/>
</dbReference>
<keyword evidence="5" id="KW-0949">S-adenosyl-L-methionine</keyword>
<evidence type="ECO:0000313" key="8">
    <source>
        <dbReference type="EMBL" id="RNL54284.1"/>
    </source>
</evidence>
<dbReference type="InterPro" id="IPR023095">
    <property type="entry name" value="Ade_MeTrfase_dom_2"/>
</dbReference>
<dbReference type="PRINTS" id="PR00505">
    <property type="entry name" value="D12N6MTFRASE"/>
</dbReference>
<dbReference type="GO" id="GO:0009307">
    <property type="term" value="P:DNA restriction-modification system"/>
    <property type="evidence" value="ECO:0007669"/>
    <property type="project" value="InterPro"/>
</dbReference>
<name>A0A3N0BX38_9SPHI</name>
<feature type="binding site" evidence="7">
    <location>
        <position position="71"/>
    </location>
    <ligand>
        <name>S-adenosyl-L-methionine</name>
        <dbReference type="ChEBI" id="CHEBI:59789"/>
    </ligand>
</feature>
<dbReference type="AlphaFoldDB" id="A0A3N0BX38"/>
<keyword evidence="9" id="KW-1185">Reference proteome</keyword>
<dbReference type="GO" id="GO:1904047">
    <property type="term" value="F:S-adenosyl-L-methionine binding"/>
    <property type="evidence" value="ECO:0007669"/>
    <property type="project" value="TreeGrafter"/>
</dbReference>
<accession>A0A3N0BX38</accession>
<dbReference type="EMBL" id="RBEE01000012">
    <property type="protein sequence ID" value="RNL54284.1"/>
    <property type="molecule type" value="Genomic_DNA"/>
</dbReference>
<feature type="binding site" evidence="7">
    <location>
        <position position="21"/>
    </location>
    <ligand>
        <name>S-adenosyl-L-methionine</name>
        <dbReference type="ChEBI" id="CHEBI:59789"/>
    </ligand>
</feature>
<evidence type="ECO:0000256" key="7">
    <source>
        <dbReference type="PIRSR" id="PIRSR000398-1"/>
    </source>
</evidence>
<dbReference type="InterPro" id="IPR029063">
    <property type="entry name" value="SAM-dependent_MTases_sf"/>
</dbReference>
<dbReference type="Gene3D" id="3.40.50.150">
    <property type="entry name" value="Vaccinia Virus protein VP39"/>
    <property type="match status" value="1"/>
</dbReference>
<dbReference type="PANTHER" id="PTHR30481:SF3">
    <property type="entry name" value="DNA ADENINE METHYLASE"/>
    <property type="match status" value="1"/>
</dbReference>
<dbReference type="Proteomes" id="UP000274046">
    <property type="component" value="Unassembled WGS sequence"/>
</dbReference>
<dbReference type="EC" id="2.1.1.72" evidence="2"/>
<dbReference type="GO" id="GO:0032259">
    <property type="term" value="P:methylation"/>
    <property type="evidence" value="ECO:0007669"/>
    <property type="project" value="UniProtKB-KW"/>
</dbReference>
<sequence length="308" mass="35871">MKNTTEPNNLAKPFLKWAGGKTQLIPAIEQHLPQNISLIKDLTYIEPFIGSGAVFFWFIQKFNIKKAIINDINTDLINVYRIIKDKPEELIEALKEQERNYYSLTLEQEKKDFFLNIRAEFNLKKHNEIDNAAFFIFLNRTCFNGLYRVNSKNGFNVPFGKYIKPKICDPQNILAISKLLKNVTILNGDYTETLNHSTKNSFFYFDPPYKPISKTSSFNAYSKDNFDDEQQKNLADFTERLTKNKHLWLLSNSDPKNLNPSDLFFDELYSKPANTIVRVKARRMINSNAQKRGEINEVLIMNYPVSLI</sequence>
<keyword evidence="3 8" id="KW-0489">Methyltransferase</keyword>
<feature type="binding site" evidence="7">
    <location>
        <position position="17"/>
    </location>
    <ligand>
        <name>S-adenosyl-L-methionine</name>
        <dbReference type="ChEBI" id="CHEBI:59789"/>
    </ligand>
</feature>
<dbReference type="Pfam" id="PF02086">
    <property type="entry name" value="MethyltransfD12"/>
    <property type="match status" value="1"/>
</dbReference>
<dbReference type="PANTHER" id="PTHR30481">
    <property type="entry name" value="DNA ADENINE METHYLASE"/>
    <property type="match status" value="1"/>
</dbReference>
<dbReference type="InterPro" id="IPR012263">
    <property type="entry name" value="M_m6A_EcoRV"/>
</dbReference>
<gene>
    <name evidence="8" type="ORF">D7004_09355</name>
</gene>
<dbReference type="Gene3D" id="1.10.1020.10">
    <property type="entry name" value="Adenine-specific Methyltransferase, Domain 2"/>
    <property type="match status" value="1"/>
</dbReference>
<dbReference type="SUPFAM" id="SSF53335">
    <property type="entry name" value="S-adenosyl-L-methionine-dependent methyltransferases"/>
    <property type="match status" value="1"/>
</dbReference>
<protein>
    <recommendedName>
        <fullName evidence="2">site-specific DNA-methyltransferase (adenine-specific)</fullName>
        <ecNumber evidence="2">2.1.1.72</ecNumber>
    </recommendedName>
</protein>
<evidence type="ECO:0000256" key="4">
    <source>
        <dbReference type="ARBA" id="ARBA00022679"/>
    </source>
</evidence>
<proteinExistence type="inferred from homology"/>
<feature type="binding site" evidence="7">
    <location>
        <position position="206"/>
    </location>
    <ligand>
        <name>S-adenosyl-L-methionine</name>
        <dbReference type="ChEBI" id="CHEBI:59789"/>
    </ligand>
</feature>
<comment type="similarity">
    <text evidence="1">Belongs to the N(4)/N(6)-methyltransferase family.</text>
</comment>